<dbReference type="EMBL" id="JADCKQ010000006">
    <property type="protein sequence ID" value="MBI1493949.1"/>
    <property type="molecule type" value="Genomic_DNA"/>
</dbReference>
<feature type="chain" id="PRO_5035274560" evidence="1">
    <location>
        <begin position="25"/>
        <end position="281"/>
    </location>
</feature>
<dbReference type="AlphaFoldDB" id="A0A8J7IDP0"/>
<dbReference type="RefSeq" id="WP_228848756.1">
    <property type="nucleotide sequence ID" value="NZ_JADCKQ010000006.1"/>
</dbReference>
<feature type="signal peptide" evidence="1">
    <location>
        <begin position="1"/>
        <end position="24"/>
    </location>
</feature>
<sequence length="281" mass="29695">MRPACQIIALLVCPFILMGQTVFAEIPDFPPAEDLSLVVPDTAPVMDQVPLTPGVIYSAMGQSCATILTVAPGNDAGTMRLDLQSPCRRGQRVDLTWSGLTASFLTSVTGALQVDLPVFEPGNTLQAAFPDGTFHHVQLTEDAPIAFTGVGLTRPGSAVTFLHVLENGADFGGAGHRHAVRPVGAAGGQFFSLGDARIPDGWFSQVYLVAKAQGPLVSRTFTEIPVTANNCGGTQDVTLHQFSVTGSWMSLPFEFSVPPCEKTGQSVMLGSPLRDLVLAEE</sequence>
<proteinExistence type="predicted"/>
<name>A0A8J7IDP0_9RHOB</name>
<gene>
    <name evidence="2" type="ORF">H1D41_09910</name>
</gene>
<keyword evidence="3" id="KW-1185">Reference proteome</keyword>
<protein>
    <submittedName>
        <fullName evidence="2">Uncharacterized protein</fullName>
    </submittedName>
</protein>
<keyword evidence="1" id="KW-0732">Signal</keyword>
<evidence type="ECO:0000313" key="3">
    <source>
        <dbReference type="Proteomes" id="UP000640583"/>
    </source>
</evidence>
<evidence type="ECO:0000313" key="2">
    <source>
        <dbReference type="EMBL" id="MBI1493949.1"/>
    </source>
</evidence>
<accession>A0A8J7IDP0</accession>
<reference evidence="2" key="1">
    <citation type="submission" date="2020-10" db="EMBL/GenBank/DDBJ databases">
        <title>Paenihalocynthiibacter styelae gen. nov., sp. nov., isolated from stalked sea squirt Styela clava.</title>
        <authorList>
            <person name="Kim Y.-O."/>
            <person name="Yoon J.-H."/>
        </authorList>
    </citation>
    <scope>NUCLEOTIDE SEQUENCE</scope>
    <source>
        <strain evidence="2">MYP1-1</strain>
    </source>
</reference>
<evidence type="ECO:0000256" key="1">
    <source>
        <dbReference type="SAM" id="SignalP"/>
    </source>
</evidence>
<dbReference type="Proteomes" id="UP000640583">
    <property type="component" value="Unassembled WGS sequence"/>
</dbReference>
<organism evidence="2 3">
    <name type="scientific">Halocynthiibacter styelae</name>
    <dbReference type="NCBI Taxonomy" id="2761955"/>
    <lineage>
        <taxon>Bacteria</taxon>
        <taxon>Pseudomonadati</taxon>
        <taxon>Pseudomonadota</taxon>
        <taxon>Alphaproteobacteria</taxon>
        <taxon>Rhodobacterales</taxon>
        <taxon>Paracoccaceae</taxon>
        <taxon>Halocynthiibacter</taxon>
    </lineage>
</organism>
<comment type="caution">
    <text evidence="2">The sequence shown here is derived from an EMBL/GenBank/DDBJ whole genome shotgun (WGS) entry which is preliminary data.</text>
</comment>